<accession>A0A0B8ZZ04</accession>
<comment type="caution">
    <text evidence="2">The sequence shown here is derived from an EMBL/GenBank/DDBJ whole genome shotgun (WGS) entry which is preliminary data.</text>
</comment>
<dbReference type="EMBL" id="JRVC01000004">
    <property type="protein sequence ID" value="KHS48321.1"/>
    <property type="molecule type" value="Genomic_DNA"/>
</dbReference>
<dbReference type="RefSeq" id="WP_039332049.1">
    <property type="nucleotide sequence ID" value="NZ_JRVC01000004.1"/>
</dbReference>
<organism evidence="2 3">
    <name type="scientific">Novosphingobium subterraneum</name>
    <dbReference type="NCBI Taxonomy" id="48936"/>
    <lineage>
        <taxon>Bacteria</taxon>
        <taxon>Pseudomonadati</taxon>
        <taxon>Pseudomonadota</taxon>
        <taxon>Alphaproteobacteria</taxon>
        <taxon>Sphingomonadales</taxon>
        <taxon>Sphingomonadaceae</taxon>
        <taxon>Novosphingobium</taxon>
    </lineage>
</organism>
<dbReference type="PROSITE" id="PS51257">
    <property type="entry name" value="PROKAR_LIPOPROTEIN"/>
    <property type="match status" value="1"/>
</dbReference>
<gene>
    <name evidence="2" type="ORF">NJ75_00988</name>
</gene>
<dbReference type="AlphaFoldDB" id="A0A0B8ZZ04"/>
<protein>
    <submittedName>
        <fullName evidence="2">Oxidoreductase</fullName>
    </submittedName>
</protein>
<dbReference type="CDD" id="cd02108">
    <property type="entry name" value="bact_SO_family_Moco"/>
    <property type="match status" value="1"/>
</dbReference>
<dbReference type="SUPFAM" id="SSF56524">
    <property type="entry name" value="Oxidoreductase molybdopterin-binding domain"/>
    <property type="match status" value="1"/>
</dbReference>
<dbReference type="Proteomes" id="UP000031338">
    <property type="component" value="Unassembled WGS sequence"/>
</dbReference>
<dbReference type="Pfam" id="PF00174">
    <property type="entry name" value="Oxidored_molyb"/>
    <property type="match status" value="1"/>
</dbReference>
<dbReference type="PANTHER" id="PTHR43032">
    <property type="entry name" value="PROTEIN-METHIONINE-SULFOXIDE REDUCTASE"/>
    <property type="match status" value="1"/>
</dbReference>
<proteinExistence type="predicted"/>
<dbReference type="PANTHER" id="PTHR43032:SF2">
    <property type="entry name" value="BLL0505 PROTEIN"/>
    <property type="match status" value="1"/>
</dbReference>
<sequence>MTLVTRRNAIVGASGLLLAGCEKITASPTVRKVLTLGEKATLSGQRLVTDRNALAPEFTRADLSPRFRMNGNRLPASAEYQAHMASNFADWKLEIGGKVARPFSLTLAQLKAAPQRTQITRHDCVEGWSAIGEWTGVPLSLLLRHAQISSTAQYIVFHCADDFSGIPYYESIDLSDAMHPQTILAHTMNRQPLPVGHGAPIRLRVERALGYKHAKYVMRIEAVETLAGIHGGGGGYWEDHSGYQWFAGI</sequence>
<name>A0A0B8ZZ04_9SPHN</name>
<dbReference type="PATRIC" id="fig|48936.3.peg.1001"/>
<evidence type="ECO:0000313" key="3">
    <source>
        <dbReference type="Proteomes" id="UP000031338"/>
    </source>
</evidence>
<dbReference type="STRING" id="48936.NJ75_00988"/>
<dbReference type="Gene3D" id="3.90.420.10">
    <property type="entry name" value="Oxidoreductase, molybdopterin-binding domain"/>
    <property type="match status" value="1"/>
</dbReference>
<reference evidence="2 3" key="1">
    <citation type="submission" date="2014-10" db="EMBL/GenBank/DDBJ databases">
        <title>Draft genome sequence of Novosphingobium subterraneum DSM 12447.</title>
        <authorList>
            <person name="Gan H.M."/>
            <person name="Gan H.Y."/>
            <person name="Savka M.A."/>
        </authorList>
    </citation>
    <scope>NUCLEOTIDE SEQUENCE [LARGE SCALE GENOMIC DNA]</scope>
    <source>
        <strain evidence="2 3">DSM 12447</strain>
    </source>
</reference>
<keyword evidence="3" id="KW-1185">Reference proteome</keyword>
<dbReference type="InterPro" id="IPR000572">
    <property type="entry name" value="OxRdtase_Mopterin-bd_dom"/>
</dbReference>
<evidence type="ECO:0000259" key="1">
    <source>
        <dbReference type="Pfam" id="PF00174"/>
    </source>
</evidence>
<dbReference type="InterPro" id="IPR036374">
    <property type="entry name" value="OxRdtase_Mopterin-bd_sf"/>
</dbReference>
<evidence type="ECO:0000313" key="2">
    <source>
        <dbReference type="EMBL" id="KHS48321.1"/>
    </source>
</evidence>
<feature type="domain" description="Oxidoreductase molybdopterin-binding" evidence="1">
    <location>
        <begin position="87"/>
        <end position="224"/>
    </location>
</feature>